<dbReference type="OrthoDB" id="9810365at2"/>
<comment type="caution">
    <text evidence="14">The sequence shown here is derived from an EMBL/GenBank/DDBJ whole genome shotgun (WGS) entry which is preliminary data.</text>
</comment>
<dbReference type="AlphaFoldDB" id="A0A542DNG6"/>
<evidence type="ECO:0000256" key="7">
    <source>
        <dbReference type="ARBA" id="ARBA00023146"/>
    </source>
</evidence>
<dbReference type="Proteomes" id="UP000320876">
    <property type="component" value="Unassembled WGS sequence"/>
</dbReference>
<dbReference type="EC" id="6.1.1.4" evidence="9"/>
<dbReference type="GO" id="GO:0005524">
    <property type="term" value="F:ATP binding"/>
    <property type="evidence" value="ECO:0007669"/>
    <property type="project" value="UniProtKB-UniRule"/>
</dbReference>
<dbReference type="EMBL" id="VFML01000001">
    <property type="protein sequence ID" value="TQJ04651.1"/>
    <property type="molecule type" value="Genomic_DNA"/>
</dbReference>
<dbReference type="GO" id="GO:0005829">
    <property type="term" value="C:cytosol"/>
    <property type="evidence" value="ECO:0007669"/>
    <property type="project" value="TreeGrafter"/>
</dbReference>
<dbReference type="Pfam" id="PF08264">
    <property type="entry name" value="Anticodon_1"/>
    <property type="match status" value="1"/>
</dbReference>
<evidence type="ECO:0000256" key="5">
    <source>
        <dbReference type="ARBA" id="ARBA00022840"/>
    </source>
</evidence>
<dbReference type="PROSITE" id="PS00178">
    <property type="entry name" value="AA_TRNA_LIGASE_I"/>
    <property type="match status" value="1"/>
</dbReference>
<dbReference type="InterPro" id="IPR002302">
    <property type="entry name" value="Leu-tRNA-ligase"/>
</dbReference>
<evidence type="ECO:0000256" key="8">
    <source>
        <dbReference type="ARBA" id="ARBA00047469"/>
    </source>
</evidence>
<dbReference type="GO" id="GO:0002161">
    <property type="term" value="F:aminoacyl-tRNA deacylase activity"/>
    <property type="evidence" value="ECO:0007669"/>
    <property type="project" value="InterPro"/>
</dbReference>
<gene>
    <name evidence="9" type="primary">leuS</name>
    <name evidence="14" type="ORF">FB471_4454</name>
</gene>
<dbReference type="CDD" id="cd07958">
    <property type="entry name" value="Anticodon_Ia_Leu_BEm"/>
    <property type="match status" value="1"/>
</dbReference>
<dbReference type="HAMAP" id="MF_00049_B">
    <property type="entry name" value="Leu_tRNA_synth_B"/>
    <property type="match status" value="1"/>
</dbReference>
<name>A0A542DNG6_AMYCI</name>
<dbReference type="InterPro" id="IPR002300">
    <property type="entry name" value="aa-tRNA-synth_Ia"/>
</dbReference>
<dbReference type="InterPro" id="IPR013155">
    <property type="entry name" value="M/V/L/I-tRNA-synth_anticd-bd"/>
</dbReference>
<evidence type="ECO:0000256" key="2">
    <source>
        <dbReference type="ARBA" id="ARBA00022490"/>
    </source>
</evidence>
<dbReference type="NCBIfam" id="TIGR00396">
    <property type="entry name" value="leuS_bact"/>
    <property type="match status" value="1"/>
</dbReference>
<keyword evidence="3 9" id="KW-0436">Ligase</keyword>
<evidence type="ECO:0000259" key="11">
    <source>
        <dbReference type="Pfam" id="PF00133"/>
    </source>
</evidence>
<keyword evidence="15" id="KW-1185">Reference proteome</keyword>
<organism evidence="14 15">
    <name type="scientific">Amycolatopsis cihanbeyliensis</name>
    <dbReference type="NCBI Taxonomy" id="1128664"/>
    <lineage>
        <taxon>Bacteria</taxon>
        <taxon>Bacillati</taxon>
        <taxon>Actinomycetota</taxon>
        <taxon>Actinomycetes</taxon>
        <taxon>Pseudonocardiales</taxon>
        <taxon>Pseudonocardiaceae</taxon>
        <taxon>Amycolatopsis</taxon>
    </lineage>
</organism>
<dbReference type="FunFam" id="3.40.50.620:FF:000003">
    <property type="entry name" value="Leucine--tRNA ligase"/>
    <property type="match status" value="1"/>
</dbReference>
<dbReference type="RefSeq" id="WP_142000303.1">
    <property type="nucleotide sequence ID" value="NZ_VFML01000001.1"/>
</dbReference>
<dbReference type="InterPro" id="IPR001412">
    <property type="entry name" value="aa-tRNA-synth_I_CS"/>
</dbReference>
<feature type="short sequence motif" description="'HIGH' region" evidence="9">
    <location>
        <begin position="42"/>
        <end position="52"/>
    </location>
</feature>
<dbReference type="Gene3D" id="1.10.730.10">
    <property type="entry name" value="Isoleucyl-tRNA Synthetase, Domain 1"/>
    <property type="match status" value="1"/>
</dbReference>
<dbReference type="GO" id="GO:0004823">
    <property type="term" value="F:leucine-tRNA ligase activity"/>
    <property type="evidence" value="ECO:0007669"/>
    <property type="project" value="UniProtKB-UniRule"/>
</dbReference>
<accession>A0A542DNG6</accession>
<evidence type="ECO:0000259" key="12">
    <source>
        <dbReference type="Pfam" id="PF08264"/>
    </source>
</evidence>
<dbReference type="PRINTS" id="PR00985">
    <property type="entry name" value="TRNASYNTHLEU"/>
</dbReference>
<dbReference type="InterPro" id="IPR009080">
    <property type="entry name" value="tRNAsynth_Ia_anticodon-bd"/>
</dbReference>
<dbReference type="Gene3D" id="3.40.50.620">
    <property type="entry name" value="HUPs"/>
    <property type="match status" value="2"/>
</dbReference>
<dbReference type="Gene3D" id="3.10.20.590">
    <property type="match status" value="1"/>
</dbReference>
<evidence type="ECO:0000256" key="4">
    <source>
        <dbReference type="ARBA" id="ARBA00022741"/>
    </source>
</evidence>
<keyword evidence="7 9" id="KW-0030">Aminoacyl-tRNA synthetase</keyword>
<feature type="domain" description="Leucyl-tRNA synthetase editing" evidence="13">
    <location>
        <begin position="222"/>
        <end position="404"/>
    </location>
</feature>
<dbReference type="FunFam" id="3.40.50.620:FF:000056">
    <property type="entry name" value="Leucine--tRNA ligase"/>
    <property type="match status" value="1"/>
</dbReference>
<feature type="domain" description="Aminoacyl-tRNA synthetase class Ia" evidence="11">
    <location>
        <begin position="418"/>
        <end position="619"/>
    </location>
</feature>
<dbReference type="SUPFAM" id="SSF47323">
    <property type="entry name" value="Anticodon-binding domain of a subclass of class I aminoacyl-tRNA synthetases"/>
    <property type="match status" value="1"/>
</dbReference>
<evidence type="ECO:0000256" key="9">
    <source>
        <dbReference type="HAMAP-Rule" id="MF_00049"/>
    </source>
</evidence>
<comment type="catalytic activity">
    <reaction evidence="8 9">
        <text>tRNA(Leu) + L-leucine + ATP = L-leucyl-tRNA(Leu) + AMP + diphosphate</text>
        <dbReference type="Rhea" id="RHEA:11688"/>
        <dbReference type="Rhea" id="RHEA-COMP:9613"/>
        <dbReference type="Rhea" id="RHEA-COMP:9622"/>
        <dbReference type="ChEBI" id="CHEBI:30616"/>
        <dbReference type="ChEBI" id="CHEBI:33019"/>
        <dbReference type="ChEBI" id="CHEBI:57427"/>
        <dbReference type="ChEBI" id="CHEBI:78442"/>
        <dbReference type="ChEBI" id="CHEBI:78494"/>
        <dbReference type="ChEBI" id="CHEBI:456215"/>
        <dbReference type="EC" id="6.1.1.4"/>
    </reaction>
</comment>
<feature type="domain" description="Methionyl/Valyl/Leucyl/Isoleucyl-tRNA synthetase anticodon-binding" evidence="12">
    <location>
        <begin position="657"/>
        <end position="779"/>
    </location>
</feature>
<evidence type="ECO:0000256" key="10">
    <source>
        <dbReference type="RuleBase" id="RU363035"/>
    </source>
</evidence>
<feature type="domain" description="Aminoacyl-tRNA synthetase class Ia" evidence="11">
    <location>
        <begin position="13"/>
        <end position="210"/>
    </location>
</feature>
<evidence type="ECO:0000256" key="6">
    <source>
        <dbReference type="ARBA" id="ARBA00022917"/>
    </source>
</evidence>
<keyword evidence="4 9" id="KW-0547">Nucleotide-binding</keyword>
<feature type="binding site" evidence="9">
    <location>
        <position position="584"/>
    </location>
    <ligand>
        <name>ATP</name>
        <dbReference type="ChEBI" id="CHEBI:30616"/>
    </ligand>
</feature>
<dbReference type="Pfam" id="PF00133">
    <property type="entry name" value="tRNA-synt_1"/>
    <property type="match status" value="2"/>
</dbReference>
<evidence type="ECO:0000256" key="3">
    <source>
        <dbReference type="ARBA" id="ARBA00022598"/>
    </source>
</evidence>
<dbReference type="PANTHER" id="PTHR43740:SF2">
    <property type="entry name" value="LEUCINE--TRNA LIGASE, MITOCHONDRIAL"/>
    <property type="match status" value="1"/>
</dbReference>
<dbReference type="PANTHER" id="PTHR43740">
    <property type="entry name" value="LEUCYL-TRNA SYNTHETASE"/>
    <property type="match status" value="1"/>
</dbReference>
<keyword evidence="5 9" id="KW-0067">ATP-binding</keyword>
<keyword evidence="2 9" id="KW-0963">Cytoplasm</keyword>
<proteinExistence type="inferred from homology"/>
<dbReference type="FunFam" id="1.10.730.10:FF:000002">
    <property type="entry name" value="Leucine--tRNA ligase"/>
    <property type="match status" value="1"/>
</dbReference>
<dbReference type="InterPro" id="IPR014729">
    <property type="entry name" value="Rossmann-like_a/b/a_fold"/>
</dbReference>
<dbReference type="GO" id="GO:0006429">
    <property type="term" value="P:leucyl-tRNA aminoacylation"/>
    <property type="evidence" value="ECO:0007669"/>
    <property type="project" value="UniProtKB-UniRule"/>
</dbReference>
<dbReference type="InterPro" id="IPR025709">
    <property type="entry name" value="Leu_tRNA-synth_edit"/>
</dbReference>
<dbReference type="InterPro" id="IPR009008">
    <property type="entry name" value="Val/Leu/Ile-tRNA-synth_edit"/>
</dbReference>
<evidence type="ECO:0000259" key="13">
    <source>
        <dbReference type="Pfam" id="PF13603"/>
    </source>
</evidence>
<comment type="similarity">
    <text evidence="1 9 10">Belongs to the class-I aminoacyl-tRNA synthetase family.</text>
</comment>
<feature type="short sequence motif" description="'KMSKS' region" evidence="9">
    <location>
        <begin position="581"/>
        <end position="585"/>
    </location>
</feature>
<sequence length="816" mass="91708">MEKHSTPAGRERWVRAWAEDGVFEADHQDTERPRRMVVSMFPYPSGDLHMGHAEAYSISDTVARYRRMCGDNVLNPIGWDSFGLPAENAALKRNLDPREWTYANIDVQAESFRDFGISFDWRARLHTSDPEYYRWNQWIFLRMFERGLAYRKAAPVNWCSKDETVLANEQVIQGRCERCGTVVERRNLTQWFFRITAYAQRLLDDMEQLSGSWPEQVLLMQRNWIGRSEGAYIDFSVNESDETIRVFSTRPDTLYGASFIVIASDSDLADRICQQDRKAELDSYREQIGSATDIERLAADRPMTGVFIGRYAVNPLTGESLPIYVSDYVLAEYGTGAIMAVPAHDQRDLRFAQEKHLPIRVVIDSPHDPESTGTAYEGDGTVVNSGEFTDLPSDEAQSQIIAELERRGAGEGTVTYRLRDWLLSRQRYWGTPIPIIHCPSCGEVPVPDDDLPVELPQSGYQLRPGGGKAPLESATEWVNVDCPRCGQAAKRDTDTMDTFVDSSWYPLRYVNPHYTDGPFDPAAVEKWLPVDIYVGGIEHAILHLLYARFFTKVFHDLGLVSFVEPFTSLINQGQVIMNGKAMSKSLGNLVNLQEQIAAYGPDAVRITMLFAGPPEDDIDWADVSASGSVKWLGRVQRVVADATAFSSSRHAAEEDTDLRRDIHRLISEATEAMERYRFNVAIARLMSLTSRLRKALDSGAHAREVVLEGTNALVTMLSCFAPFAAADAWDTLGNPPYVEHAPWPRADDDLLAGELVTAVIQVSGKVRDRIQVPANINEEELRERALASERVIKAGQGAEIKKVIVRAPKLVNIVFS</sequence>
<evidence type="ECO:0000256" key="1">
    <source>
        <dbReference type="ARBA" id="ARBA00005594"/>
    </source>
</evidence>
<dbReference type="CDD" id="cd00812">
    <property type="entry name" value="LeuRS_core"/>
    <property type="match status" value="1"/>
</dbReference>
<dbReference type="SUPFAM" id="SSF50677">
    <property type="entry name" value="ValRS/IleRS/LeuRS editing domain"/>
    <property type="match status" value="1"/>
</dbReference>
<keyword evidence="6 9" id="KW-0648">Protein biosynthesis</keyword>
<dbReference type="SUPFAM" id="SSF52374">
    <property type="entry name" value="Nucleotidylyl transferase"/>
    <property type="match status" value="1"/>
</dbReference>
<comment type="subcellular location">
    <subcellularLocation>
        <location evidence="9">Cytoplasm</location>
    </subcellularLocation>
</comment>
<evidence type="ECO:0000313" key="15">
    <source>
        <dbReference type="Proteomes" id="UP000320876"/>
    </source>
</evidence>
<dbReference type="Pfam" id="PF13603">
    <property type="entry name" value="tRNA-synt_1_2"/>
    <property type="match status" value="1"/>
</dbReference>
<reference evidence="14 15" key="1">
    <citation type="submission" date="2019-06" db="EMBL/GenBank/DDBJ databases">
        <title>Sequencing the genomes of 1000 actinobacteria strains.</title>
        <authorList>
            <person name="Klenk H.-P."/>
        </authorList>
    </citation>
    <scope>NUCLEOTIDE SEQUENCE [LARGE SCALE GENOMIC DNA]</scope>
    <source>
        <strain evidence="14 15">DSM 45679</strain>
    </source>
</reference>
<protein>
    <recommendedName>
        <fullName evidence="9">Leucine--tRNA ligase</fullName>
        <ecNumber evidence="9">6.1.1.4</ecNumber>
    </recommendedName>
    <alternativeName>
        <fullName evidence="9">Leucyl-tRNA synthetase</fullName>
        <shortName evidence="9">LeuRS</shortName>
    </alternativeName>
</protein>
<evidence type="ECO:0000313" key="14">
    <source>
        <dbReference type="EMBL" id="TQJ04651.1"/>
    </source>
</evidence>